<reference evidence="8" key="1">
    <citation type="submission" date="2023-01" db="EMBL/GenBank/DDBJ databases">
        <title>The genome sequence of Kordiimonadaceae bacterium 6D33.</title>
        <authorList>
            <person name="Liu Y."/>
        </authorList>
    </citation>
    <scope>NUCLEOTIDE SEQUENCE</scope>
    <source>
        <strain evidence="8">6D33</strain>
    </source>
</reference>
<dbReference type="Pfam" id="PF00994">
    <property type="entry name" value="MoCF_biosynth"/>
    <property type="match status" value="1"/>
</dbReference>
<dbReference type="EMBL" id="CP116805">
    <property type="protein sequence ID" value="WCL55553.1"/>
    <property type="molecule type" value="Genomic_DNA"/>
</dbReference>
<organism evidence="8 9">
    <name type="scientific">Gimibacter soli</name>
    <dbReference type="NCBI Taxonomy" id="3024400"/>
    <lineage>
        <taxon>Bacteria</taxon>
        <taxon>Pseudomonadati</taxon>
        <taxon>Pseudomonadota</taxon>
        <taxon>Alphaproteobacteria</taxon>
        <taxon>Kordiimonadales</taxon>
        <taxon>Temperatibacteraceae</taxon>
        <taxon>Gimibacter</taxon>
    </lineage>
</organism>
<evidence type="ECO:0000256" key="3">
    <source>
        <dbReference type="ARBA" id="ARBA00013491"/>
    </source>
</evidence>
<evidence type="ECO:0000256" key="2">
    <source>
        <dbReference type="ARBA" id="ARBA00012509"/>
    </source>
</evidence>
<dbReference type="KEGG" id="gso:PH603_07235"/>
<dbReference type="PROSITE" id="PS01078">
    <property type="entry name" value="MOCF_BIOSYNTHESIS_1"/>
    <property type="match status" value="1"/>
</dbReference>
<dbReference type="InterPro" id="IPR036425">
    <property type="entry name" value="MoaB/Mog-like_dom_sf"/>
</dbReference>
<evidence type="ECO:0000256" key="5">
    <source>
        <dbReference type="ARBA" id="ARBA00051131"/>
    </source>
</evidence>
<gene>
    <name evidence="8" type="ORF">PH603_07235</name>
</gene>
<dbReference type="PANTHER" id="PTHR43764:SF1">
    <property type="entry name" value="MOLYBDOPTERIN MOLYBDOTRANSFERASE"/>
    <property type="match status" value="1"/>
</dbReference>
<name>A0AAE9XQQ8_9PROT</name>
<comment type="pathway">
    <text evidence="1">Cofactor biosynthesis; molybdopterin biosynthesis.</text>
</comment>
<dbReference type="InterPro" id="IPR001453">
    <property type="entry name" value="MoaB/Mog_dom"/>
</dbReference>
<protein>
    <recommendedName>
        <fullName evidence="3">Molybdopterin adenylyltransferase</fullName>
        <ecNumber evidence="2">2.7.7.75</ecNumber>
    </recommendedName>
</protein>
<dbReference type="GO" id="GO:0061598">
    <property type="term" value="F:molybdopterin adenylyltransferase activity"/>
    <property type="evidence" value="ECO:0007669"/>
    <property type="project" value="UniProtKB-EC"/>
</dbReference>
<accession>A0AAE9XQQ8</accession>
<evidence type="ECO:0000256" key="6">
    <source>
        <dbReference type="ARBA" id="ARBA00058212"/>
    </source>
</evidence>
<evidence type="ECO:0000256" key="1">
    <source>
        <dbReference type="ARBA" id="ARBA00005046"/>
    </source>
</evidence>
<dbReference type="Gene3D" id="3.40.980.10">
    <property type="entry name" value="MoaB/Mog-like domain"/>
    <property type="match status" value="1"/>
</dbReference>
<feature type="domain" description="MoaB/Mog" evidence="7">
    <location>
        <begin position="124"/>
        <end position="266"/>
    </location>
</feature>
<proteinExistence type="predicted"/>
<evidence type="ECO:0000313" key="8">
    <source>
        <dbReference type="EMBL" id="WCL55553.1"/>
    </source>
</evidence>
<sequence length="281" mass="29904">MSSLKLSESSLCLKMSRDEAHALLAQGTLYERCILPGGHVVPWFIELNDRIEVIEADGLQFTLPRQMLADEIAEPSRDGLIATAGGFQVQVQIDLRKPKAANKRKQDENTPPRIDLPLTSRKAAVITLSDRASQGIYEDKSGKLLKEGLEGMGAIVADHILIPDESDALEKEILTRIGQFDLIMTTGGTGLAPRDITPQTLSALGGLPVPGIGELLRASAATHVPTTWLSRSVAYVYGSTLVIALPGSTGGVRDGLAALGPVLRHALTHISGNASHASPID</sequence>
<dbReference type="InterPro" id="IPR008284">
    <property type="entry name" value="MoCF_biosynth_CS"/>
</dbReference>
<dbReference type="GO" id="GO:0006777">
    <property type="term" value="P:Mo-molybdopterin cofactor biosynthetic process"/>
    <property type="evidence" value="ECO:0007669"/>
    <property type="project" value="UniProtKB-KW"/>
</dbReference>
<comment type="catalytic activity">
    <reaction evidence="5">
        <text>molybdopterin + ATP + H(+) = adenylyl-molybdopterin + diphosphate</text>
        <dbReference type="Rhea" id="RHEA:31331"/>
        <dbReference type="ChEBI" id="CHEBI:15378"/>
        <dbReference type="ChEBI" id="CHEBI:30616"/>
        <dbReference type="ChEBI" id="CHEBI:33019"/>
        <dbReference type="ChEBI" id="CHEBI:58698"/>
        <dbReference type="ChEBI" id="CHEBI:62727"/>
        <dbReference type="EC" id="2.7.7.75"/>
    </reaction>
</comment>
<evidence type="ECO:0000313" key="9">
    <source>
        <dbReference type="Proteomes" id="UP001217500"/>
    </source>
</evidence>
<evidence type="ECO:0000256" key="4">
    <source>
        <dbReference type="ARBA" id="ARBA00023150"/>
    </source>
</evidence>
<dbReference type="Proteomes" id="UP001217500">
    <property type="component" value="Chromosome"/>
</dbReference>
<dbReference type="CDD" id="cd00886">
    <property type="entry name" value="MogA_MoaB"/>
    <property type="match status" value="1"/>
</dbReference>
<dbReference type="NCBIfam" id="TIGR00177">
    <property type="entry name" value="molyb_syn"/>
    <property type="match status" value="1"/>
</dbReference>
<dbReference type="PANTHER" id="PTHR43764">
    <property type="entry name" value="MOLYBDENUM COFACTOR BIOSYNTHESIS"/>
    <property type="match status" value="1"/>
</dbReference>
<keyword evidence="9" id="KW-1185">Reference proteome</keyword>
<dbReference type="InterPro" id="IPR051920">
    <property type="entry name" value="MPT_Adenylyltrnsfr/MoaC-Rel"/>
</dbReference>
<comment type="function">
    <text evidence="6">Catalyzes the adenylation of molybdopterin as part of the biosynthesis of the molybdenum-cofactor.</text>
</comment>
<dbReference type="SUPFAM" id="SSF53218">
    <property type="entry name" value="Molybdenum cofactor biosynthesis proteins"/>
    <property type="match status" value="1"/>
</dbReference>
<evidence type="ECO:0000259" key="7">
    <source>
        <dbReference type="SMART" id="SM00852"/>
    </source>
</evidence>
<keyword evidence="4" id="KW-0501">Molybdenum cofactor biosynthesis</keyword>
<dbReference type="EC" id="2.7.7.75" evidence="2"/>
<dbReference type="SMART" id="SM00852">
    <property type="entry name" value="MoCF_biosynth"/>
    <property type="match status" value="1"/>
</dbReference>
<dbReference type="RefSeq" id="WP_289505380.1">
    <property type="nucleotide sequence ID" value="NZ_CP116805.1"/>
</dbReference>
<dbReference type="AlphaFoldDB" id="A0AAE9XQQ8"/>